<proteinExistence type="predicted"/>
<dbReference type="SUPFAM" id="SSF46785">
    <property type="entry name" value="Winged helix' DNA-binding domain"/>
    <property type="match status" value="1"/>
</dbReference>
<evidence type="ECO:0000313" key="5">
    <source>
        <dbReference type="EMBL" id="ROP84397.1"/>
    </source>
</evidence>
<accession>A0A3N1KZ06</accession>
<dbReference type="PANTHER" id="PTHR44846">
    <property type="entry name" value="MANNOSYL-D-GLYCERATE TRANSPORT/METABOLISM SYSTEM REPRESSOR MNGR-RELATED"/>
    <property type="match status" value="1"/>
</dbReference>
<evidence type="ECO:0000259" key="4">
    <source>
        <dbReference type="PROSITE" id="PS50949"/>
    </source>
</evidence>
<dbReference type="InterPro" id="IPR000524">
    <property type="entry name" value="Tscrpt_reg_HTH_GntR"/>
</dbReference>
<comment type="caution">
    <text evidence="5">The sequence shown here is derived from an EMBL/GenBank/DDBJ whole genome shotgun (WGS) entry which is preliminary data.</text>
</comment>
<dbReference type="CDD" id="cd07377">
    <property type="entry name" value="WHTH_GntR"/>
    <property type="match status" value="1"/>
</dbReference>
<dbReference type="InterPro" id="IPR028978">
    <property type="entry name" value="Chorismate_lyase_/UTRA_dom_sf"/>
</dbReference>
<dbReference type="SUPFAM" id="SSF64288">
    <property type="entry name" value="Chorismate lyase-like"/>
    <property type="match status" value="1"/>
</dbReference>
<dbReference type="SMART" id="SM00345">
    <property type="entry name" value="HTH_GNTR"/>
    <property type="match status" value="1"/>
</dbReference>
<keyword evidence="1" id="KW-0805">Transcription regulation</keyword>
<keyword evidence="6" id="KW-1185">Reference proteome</keyword>
<dbReference type="EMBL" id="RJKX01000015">
    <property type="protein sequence ID" value="ROP84397.1"/>
    <property type="molecule type" value="Genomic_DNA"/>
</dbReference>
<dbReference type="InterPro" id="IPR050679">
    <property type="entry name" value="Bact_HTH_transcr_reg"/>
</dbReference>
<feature type="domain" description="HTH gntR-type" evidence="4">
    <location>
        <begin position="18"/>
        <end position="86"/>
    </location>
</feature>
<organism evidence="5 6">
    <name type="scientific">Stella humosa</name>
    <dbReference type="NCBI Taxonomy" id="94"/>
    <lineage>
        <taxon>Bacteria</taxon>
        <taxon>Pseudomonadati</taxon>
        <taxon>Pseudomonadota</taxon>
        <taxon>Alphaproteobacteria</taxon>
        <taxon>Rhodospirillales</taxon>
        <taxon>Stellaceae</taxon>
        <taxon>Stella</taxon>
    </lineage>
</organism>
<dbReference type="Gene3D" id="1.10.10.10">
    <property type="entry name" value="Winged helix-like DNA-binding domain superfamily/Winged helix DNA-binding domain"/>
    <property type="match status" value="1"/>
</dbReference>
<evidence type="ECO:0000256" key="1">
    <source>
        <dbReference type="ARBA" id="ARBA00023015"/>
    </source>
</evidence>
<name>A0A3N1KZ06_9PROT</name>
<dbReference type="GO" id="GO:0003700">
    <property type="term" value="F:DNA-binding transcription factor activity"/>
    <property type="evidence" value="ECO:0007669"/>
    <property type="project" value="InterPro"/>
</dbReference>
<protein>
    <submittedName>
        <fullName evidence="5">GntR family transcriptional regulator</fullName>
    </submittedName>
</protein>
<reference evidence="5 6" key="1">
    <citation type="submission" date="2018-11" db="EMBL/GenBank/DDBJ databases">
        <title>Genomic Encyclopedia of Type Strains, Phase IV (KMG-IV): sequencing the most valuable type-strain genomes for metagenomic binning, comparative biology and taxonomic classification.</title>
        <authorList>
            <person name="Goeker M."/>
        </authorList>
    </citation>
    <scope>NUCLEOTIDE SEQUENCE [LARGE SCALE GENOMIC DNA]</scope>
    <source>
        <strain evidence="5 6">DSM 5900</strain>
    </source>
</reference>
<dbReference type="InterPro" id="IPR011663">
    <property type="entry name" value="UTRA"/>
</dbReference>
<dbReference type="InterPro" id="IPR036390">
    <property type="entry name" value="WH_DNA-bd_sf"/>
</dbReference>
<dbReference type="Pfam" id="PF00392">
    <property type="entry name" value="GntR"/>
    <property type="match status" value="1"/>
</dbReference>
<dbReference type="Proteomes" id="UP000278222">
    <property type="component" value="Unassembled WGS sequence"/>
</dbReference>
<evidence type="ECO:0000256" key="3">
    <source>
        <dbReference type="ARBA" id="ARBA00023163"/>
    </source>
</evidence>
<gene>
    <name evidence="5" type="ORF">EDC65_3749</name>
</gene>
<dbReference type="Pfam" id="PF07702">
    <property type="entry name" value="UTRA"/>
    <property type="match status" value="1"/>
</dbReference>
<keyword evidence="3" id="KW-0804">Transcription</keyword>
<dbReference type="InterPro" id="IPR036388">
    <property type="entry name" value="WH-like_DNA-bd_sf"/>
</dbReference>
<dbReference type="RefSeq" id="WP_245978416.1">
    <property type="nucleotide sequence ID" value="NZ_AP019700.1"/>
</dbReference>
<dbReference type="GO" id="GO:0045892">
    <property type="term" value="P:negative regulation of DNA-templated transcription"/>
    <property type="evidence" value="ECO:0007669"/>
    <property type="project" value="TreeGrafter"/>
</dbReference>
<evidence type="ECO:0000256" key="2">
    <source>
        <dbReference type="ARBA" id="ARBA00023125"/>
    </source>
</evidence>
<evidence type="ECO:0000313" key="6">
    <source>
        <dbReference type="Proteomes" id="UP000278222"/>
    </source>
</evidence>
<dbReference type="SMART" id="SM00866">
    <property type="entry name" value="UTRA"/>
    <property type="match status" value="1"/>
</dbReference>
<dbReference type="PROSITE" id="PS50949">
    <property type="entry name" value="HTH_GNTR"/>
    <property type="match status" value="1"/>
</dbReference>
<dbReference type="PANTHER" id="PTHR44846:SF1">
    <property type="entry name" value="MANNOSYL-D-GLYCERATE TRANSPORT_METABOLISM SYSTEM REPRESSOR MNGR-RELATED"/>
    <property type="match status" value="1"/>
</dbReference>
<keyword evidence="2" id="KW-0238">DNA-binding</keyword>
<dbReference type="Gene3D" id="3.40.1410.10">
    <property type="entry name" value="Chorismate lyase-like"/>
    <property type="match status" value="1"/>
</dbReference>
<dbReference type="AlphaFoldDB" id="A0A3N1KZ06"/>
<dbReference type="PRINTS" id="PR00035">
    <property type="entry name" value="HTHGNTR"/>
</dbReference>
<dbReference type="GO" id="GO:0003677">
    <property type="term" value="F:DNA binding"/>
    <property type="evidence" value="ECO:0007669"/>
    <property type="project" value="UniProtKB-KW"/>
</dbReference>
<sequence length="249" mass="27859">MAQARKSPAHPLFGASRVPLYLQLAEVLRRHVGRGRWPAGATLPSIEALMAEFQVARVTVRQAVALLAREGLLSPQRGRGTFVTRAEEARHRLKVETTLADLVEMYRGDVPELLTIAESDTAPTLTERDGMAAPAYFQMRRVHSRHGERYCVITIHIDLRIFRLAPERFRHEVILPVLVAIPGLEIARARQTLEISRADPEVAGLLGIPVNEPIAEVRRVLCDPAGTVIYLAEVTYRGDYVHLDMDLRP</sequence>